<keyword evidence="1" id="KW-1133">Transmembrane helix</keyword>
<gene>
    <name evidence="2" type="ORF">GFN93_14875</name>
</gene>
<reference evidence="2 3" key="1">
    <citation type="submission" date="2019-10" db="EMBL/GenBank/DDBJ databases">
        <title>Alcanivorax sp.PA15-N-34 draft genome sequence.</title>
        <authorList>
            <person name="Liao X."/>
            <person name="Shao Z."/>
        </authorList>
    </citation>
    <scope>NUCLEOTIDE SEQUENCE [LARGE SCALE GENOMIC DNA]</scope>
    <source>
        <strain evidence="2 3">PA15-N-34</strain>
    </source>
</reference>
<keyword evidence="3" id="KW-1185">Reference proteome</keyword>
<dbReference type="EMBL" id="WIRE01000002">
    <property type="protein sequence ID" value="MQX54534.1"/>
    <property type="molecule type" value="Genomic_DNA"/>
</dbReference>
<sequence>MNKSNLFYYAEPWEIMLCVIFCSAFVFAILVNAPSADDEGVVVIDDVFVSYHCSSSGKSDFFYFAGESGRTYTVGARRGSCRNPKENHDYVGRTVKAYFQSSDSNDPFRLDIEGVDGYEGGITFGRAALAVLMSFCLFVFPFLVLLGSRKRKFKDQDKI</sequence>
<proteinExistence type="predicted"/>
<keyword evidence="1" id="KW-0472">Membrane</keyword>
<dbReference type="Proteomes" id="UP000469421">
    <property type="component" value="Unassembled WGS sequence"/>
</dbReference>
<evidence type="ECO:0000313" key="3">
    <source>
        <dbReference type="Proteomes" id="UP000469421"/>
    </source>
</evidence>
<keyword evidence="1" id="KW-0812">Transmembrane</keyword>
<feature type="transmembrane region" description="Helical" evidence="1">
    <location>
        <begin position="12"/>
        <end position="31"/>
    </location>
</feature>
<evidence type="ECO:0000256" key="1">
    <source>
        <dbReference type="SAM" id="Phobius"/>
    </source>
</evidence>
<dbReference type="AlphaFoldDB" id="A0A6N7LZD8"/>
<evidence type="ECO:0000313" key="2">
    <source>
        <dbReference type="EMBL" id="MQX54534.1"/>
    </source>
</evidence>
<accession>A0A6N7LZD8</accession>
<protein>
    <submittedName>
        <fullName evidence="2">Uncharacterized protein</fullName>
    </submittedName>
</protein>
<dbReference type="RefSeq" id="WP_153502110.1">
    <property type="nucleotide sequence ID" value="NZ_WIRE01000002.1"/>
</dbReference>
<organism evidence="2 3">
    <name type="scientific">Alcanivorax sediminis</name>
    <dbReference type="NCBI Taxonomy" id="2663008"/>
    <lineage>
        <taxon>Bacteria</taxon>
        <taxon>Pseudomonadati</taxon>
        <taxon>Pseudomonadota</taxon>
        <taxon>Gammaproteobacteria</taxon>
        <taxon>Oceanospirillales</taxon>
        <taxon>Alcanivoracaceae</taxon>
        <taxon>Alcanivorax</taxon>
    </lineage>
</organism>
<name>A0A6N7LZD8_9GAMM</name>
<feature type="transmembrane region" description="Helical" evidence="1">
    <location>
        <begin position="127"/>
        <end position="146"/>
    </location>
</feature>
<comment type="caution">
    <text evidence="2">The sequence shown here is derived from an EMBL/GenBank/DDBJ whole genome shotgun (WGS) entry which is preliminary data.</text>
</comment>